<name>A0ABV8S9I8_9BACL</name>
<proteinExistence type="predicted"/>
<dbReference type="InterPro" id="IPR036061">
    <property type="entry name" value="CheW-like_dom_sf"/>
</dbReference>
<accession>A0ABV8S9I8</accession>
<dbReference type="SMART" id="SM00260">
    <property type="entry name" value="CheW"/>
    <property type="match status" value="1"/>
</dbReference>
<feature type="domain" description="CheW-like" evidence="1">
    <location>
        <begin position="1"/>
        <end position="140"/>
    </location>
</feature>
<evidence type="ECO:0000259" key="1">
    <source>
        <dbReference type="PROSITE" id="PS50851"/>
    </source>
</evidence>
<dbReference type="PANTHER" id="PTHR22617">
    <property type="entry name" value="CHEMOTAXIS SENSOR HISTIDINE KINASE-RELATED"/>
    <property type="match status" value="1"/>
</dbReference>
<comment type="caution">
    <text evidence="2">The sequence shown here is derived from an EMBL/GenBank/DDBJ whole genome shotgun (WGS) entry which is preliminary data.</text>
</comment>
<keyword evidence="3" id="KW-1185">Reference proteome</keyword>
<dbReference type="PANTHER" id="PTHR22617:SF23">
    <property type="entry name" value="CHEMOTAXIS PROTEIN CHEW"/>
    <property type="match status" value="1"/>
</dbReference>
<dbReference type="Pfam" id="PF01584">
    <property type="entry name" value="CheW"/>
    <property type="match status" value="1"/>
</dbReference>
<reference evidence="3" key="1">
    <citation type="journal article" date="2019" name="Int. J. Syst. Evol. Microbiol.">
        <title>The Global Catalogue of Microorganisms (GCM) 10K type strain sequencing project: providing services to taxonomists for standard genome sequencing and annotation.</title>
        <authorList>
            <consortium name="The Broad Institute Genomics Platform"/>
            <consortium name="The Broad Institute Genome Sequencing Center for Infectious Disease"/>
            <person name="Wu L."/>
            <person name="Ma J."/>
        </authorList>
    </citation>
    <scope>NUCLEOTIDE SEQUENCE [LARGE SCALE GENOMIC DNA]</scope>
    <source>
        <strain evidence="3">CGMCC 4.1641</strain>
    </source>
</reference>
<dbReference type="PROSITE" id="PS50851">
    <property type="entry name" value="CHEW"/>
    <property type="match status" value="1"/>
</dbReference>
<dbReference type="InterPro" id="IPR002545">
    <property type="entry name" value="CheW-lke_dom"/>
</dbReference>
<dbReference type="Gene3D" id="2.30.30.40">
    <property type="entry name" value="SH3 Domains"/>
    <property type="match status" value="1"/>
</dbReference>
<dbReference type="Gene3D" id="2.40.50.180">
    <property type="entry name" value="CheA-289, Domain 4"/>
    <property type="match status" value="1"/>
</dbReference>
<dbReference type="EMBL" id="JBHSED010000007">
    <property type="protein sequence ID" value="MFC4303074.1"/>
    <property type="molecule type" value="Genomic_DNA"/>
</dbReference>
<dbReference type="Proteomes" id="UP001595755">
    <property type="component" value="Unassembled WGS sequence"/>
</dbReference>
<protein>
    <submittedName>
        <fullName evidence="2">Chemotaxis protein CheW</fullName>
    </submittedName>
</protein>
<evidence type="ECO:0000313" key="3">
    <source>
        <dbReference type="Proteomes" id="UP001595755"/>
    </source>
</evidence>
<dbReference type="SUPFAM" id="SSF50341">
    <property type="entry name" value="CheW-like"/>
    <property type="match status" value="1"/>
</dbReference>
<sequence>MSHFIVIGLNAERYALSIEEIQEIIKVQPITAVPCDKSFVKGVINLRGKIVPVIGLGARFGVPEAPENSQARIVIVSTEEEDIGISVDSVEQVAVFEEIMPPATDNAAVANRGFLSGIGRLGGRLVSILDLKAVLGLRGELH</sequence>
<organism evidence="2 3">
    <name type="scientific">Cohnella boryungensis</name>
    <dbReference type="NCBI Taxonomy" id="768479"/>
    <lineage>
        <taxon>Bacteria</taxon>
        <taxon>Bacillati</taxon>
        <taxon>Bacillota</taxon>
        <taxon>Bacilli</taxon>
        <taxon>Bacillales</taxon>
        <taxon>Paenibacillaceae</taxon>
        <taxon>Cohnella</taxon>
    </lineage>
</organism>
<dbReference type="InterPro" id="IPR039315">
    <property type="entry name" value="CheW"/>
</dbReference>
<gene>
    <name evidence="2" type="ORF">ACFO1S_06390</name>
</gene>
<dbReference type="RefSeq" id="WP_204605401.1">
    <property type="nucleotide sequence ID" value="NZ_JBHSED010000007.1"/>
</dbReference>
<evidence type="ECO:0000313" key="2">
    <source>
        <dbReference type="EMBL" id="MFC4303074.1"/>
    </source>
</evidence>